<feature type="region of interest" description="Disordered" evidence="4">
    <location>
        <begin position="265"/>
        <end position="288"/>
    </location>
</feature>
<keyword evidence="6" id="KW-1185">Reference proteome</keyword>
<accession>A0A437Q0T7</accession>
<dbReference type="SUPFAM" id="SSF51735">
    <property type="entry name" value="NAD(P)-binding Rossmann-fold domains"/>
    <property type="match status" value="1"/>
</dbReference>
<dbReference type="RefSeq" id="WP_127827248.1">
    <property type="nucleotide sequence ID" value="NZ_RZYA01000002.1"/>
</dbReference>
<evidence type="ECO:0000256" key="2">
    <source>
        <dbReference type="ARBA" id="ARBA00023002"/>
    </source>
</evidence>
<comment type="similarity">
    <text evidence="1 3">Belongs to the short-chain dehydrogenases/reductases (SDR) family.</text>
</comment>
<evidence type="ECO:0000256" key="1">
    <source>
        <dbReference type="ARBA" id="ARBA00006484"/>
    </source>
</evidence>
<dbReference type="PANTHER" id="PTHR44196:SF1">
    <property type="entry name" value="DEHYDROGENASE_REDUCTASE SDR FAMILY MEMBER 7B"/>
    <property type="match status" value="1"/>
</dbReference>
<dbReference type="CDD" id="cd05233">
    <property type="entry name" value="SDR_c"/>
    <property type="match status" value="1"/>
</dbReference>
<dbReference type="InterPro" id="IPR036291">
    <property type="entry name" value="NAD(P)-bd_dom_sf"/>
</dbReference>
<dbReference type="InterPro" id="IPR002347">
    <property type="entry name" value="SDR_fam"/>
</dbReference>
<evidence type="ECO:0000313" key="5">
    <source>
        <dbReference type="EMBL" id="RVU28093.1"/>
    </source>
</evidence>
<keyword evidence="2" id="KW-0560">Oxidoreductase</keyword>
<proteinExistence type="inferred from homology"/>
<reference evidence="5 6" key="1">
    <citation type="submission" date="2019-01" db="EMBL/GenBank/DDBJ databases">
        <title>Genome sequences of Streptomyces and Rhizobium isolates collected from root and soil.</title>
        <authorList>
            <person name="Chhettri S."/>
            <person name="Sevigny J.L."/>
            <person name="Sen A."/>
            <person name="Ennis N."/>
            <person name="Tisa L."/>
        </authorList>
    </citation>
    <scope>NUCLEOTIDE SEQUENCE [LARGE SCALE GENOMIC DNA]</scope>
    <source>
        <strain evidence="5 6">San01</strain>
    </source>
</reference>
<evidence type="ECO:0000256" key="4">
    <source>
        <dbReference type="SAM" id="MobiDB-lite"/>
    </source>
</evidence>
<dbReference type="EMBL" id="RZYA01000002">
    <property type="protein sequence ID" value="RVU28093.1"/>
    <property type="molecule type" value="Genomic_DNA"/>
</dbReference>
<dbReference type="Pfam" id="PF00106">
    <property type="entry name" value="adh_short"/>
    <property type="match status" value="1"/>
</dbReference>
<evidence type="ECO:0000256" key="3">
    <source>
        <dbReference type="RuleBase" id="RU000363"/>
    </source>
</evidence>
<protein>
    <submittedName>
        <fullName evidence="5">SDR family NAD(P)-dependent oxidoreductase</fullName>
    </submittedName>
</protein>
<dbReference type="PRINTS" id="PR00080">
    <property type="entry name" value="SDRFAMILY"/>
</dbReference>
<dbReference type="GO" id="GO:0016491">
    <property type="term" value="F:oxidoreductase activity"/>
    <property type="evidence" value="ECO:0007669"/>
    <property type="project" value="UniProtKB-KW"/>
</dbReference>
<evidence type="ECO:0000313" key="6">
    <source>
        <dbReference type="Proteomes" id="UP000283128"/>
    </source>
</evidence>
<dbReference type="PRINTS" id="PR00081">
    <property type="entry name" value="GDHRDH"/>
</dbReference>
<dbReference type="AlphaFoldDB" id="A0A437Q0T7"/>
<organism evidence="5 6">
    <name type="scientific">Streptomyces antnestii</name>
    <dbReference type="NCBI Taxonomy" id="2494256"/>
    <lineage>
        <taxon>Bacteria</taxon>
        <taxon>Bacillati</taxon>
        <taxon>Actinomycetota</taxon>
        <taxon>Actinomycetes</taxon>
        <taxon>Kitasatosporales</taxon>
        <taxon>Streptomycetaceae</taxon>
        <taxon>Streptomyces</taxon>
    </lineage>
</organism>
<dbReference type="OrthoDB" id="9792003at2"/>
<gene>
    <name evidence="5" type="ORF">EOT10_07490</name>
</gene>
<dbReference type="GO" id="GO:0016020">
    <property type="term" value="C:membrane"/>
    <property type="evidence" value="ECO:0007669"/>
    <property type="project" value="TreeGrafter"/>
</dbReference>
<dbReference type="Proteomes" id="UP000283128">
    <property type="component" value="Unassembled WGS sequence"/>
</dbReference>
<name>A0A437Q0T7_9ACTN</name>
<comment type="caution">
    <text evidence="5">The sequence shown here is derived from an EMBL/GenBank/DDBJ whole genome shotgun (WGS) entry which is preliminary data.</text>
</comment>
<sequence length="288" mass="30431">MAGSVEVFGGGTAVITGAAAGVGAGLARHAALALGMNVVLADIDEAALRRTCAEITDEGGRATPVVVDVRDAAAVQSLADSVVKESGPLRLLVNNAGVLQFGYLWDIPVDGWERLVSINISGVFHGVRAFLPHLLRQSEPAWVLNLASIGAVTARPLQTPYIMSKHAVLSMTECLHQEVALAGARHIHVGAVLPGAVTSRIFDEAGGVDRGDLSAAEMEREAMFRVREHAMGPEEAAATILQQAADGEFYIVTQPDAVHAAMRDRAQQLTARRPPAPVRSRFTAQQPE</sequence>
<dbReference type="Gene3D" id="3.40.50.720">
    <property type="entry name" value="NAD(P)-binding Rossmann-like Domain"/>
    <property type="match status" value="1"/>
</dbReference>
<dbReference type="PANTHER" id="PTHR44196">
    <property type="entry name" value="DEHYDROGENASE/REDUCTASE SDR FAMILY MEMBER 7B"/>
    <property type="match status" value="1"/>
</dbReference>